<dbReference type="eggNOG" id="KOG0228">
    <property type="taxonomic scope" value="Eukaryota"/>
</dbReference>
<dbReference type="SUPFAM" id="SSF75005">
    <property type="entry name" value="Arabinanase/levansucrase/invertase"/>
    <property type="match status" value="1"/>
</dbReference>
<proteinExistence type="inferred from homology"/>
<evidence type="ECO:0000313" key="10">
    <source>
        <dbReference type="Proteomes" id="UP000001745"/>
    </source>
</evidence>
<feature type="domain" description="Glycosyl hydrolase family 32 N-terminal" evidence="7">
    <location>
        <begin position="370"/>
        <end position="436"/>
    </location>
</feature>
<evidence type="ECO:0000256" key="1">
    <source>
        <dbReference type="ARBA" id="ARBA00009902"/>
    </source>
</evidence>
<dbReference type="InParanoid" id="B8MJN1"/>
<dbReference type="GO" id="GO:0004575">
    <property type="term" value="F:sucrose alpha-glucosidase activity"/>
    <property type="evidence" value="ECO:0007669"/>
    <property type="project" value="TreeGrafter"/>
</dbReference>
<dbReference type="OrthoDB" id="202537at2759"/>
<comment type="similarity">
    <text evidence="1 5">Belongs to the glycosyl hydrolase 32 family.</text>
</comment>
<keyword evidence="3 5" id="KW-0378">Hydrolase</keyword>
<dbReference type="CDD" id="cd18622">
    <property type="entry name" value="GH32_Inu-like"/>
    <property type="match status" value="1"/>
</dbReference>
<dbReference type="InterPro" id="IPR023296">
    <property type="entry name" value="Glyco_hydro_beta-prop_sf"/>
</dbReference>
<dbReference type="Pfam" id="PF08244">
    <property type="entry name" value="Glyco_hydro_32C"/>
    <property type="match status" value="1"/>
</dbReference>
<dbReference type="AlphaFoldDB" id="B8MJN1"/>
<evidence type="ECO:0000256" key="5">
    <source>
        <dbReference type="RuleBase" id="RU362110"/>
    </source>
</evidence>
<gene>
    <name evidence="9" type="ORF">TSTA_051670</name>
</gene>
<dbReference type="RefSeq" id="XP_002485683.1">
    <property type="nucleotide sequence ID" value="XM_002485638.1"/>
</dbReference>
<feature type="domain" description="Glycosyl hydrolase family 32 C-terminal" evidence="8">
    <location>
        <begin position="444"/>
        <end position="527"/>
    </location>
</feature>
<dbReference type="GeneID" id="8103388"/>
<reference evidence="10" key="1">
    <citation type="journal article" date="2015" name="Genome Announc.">
        <title>Genome sequence of the AIDS-associated pathogen Penicillium marneffei (ATCC18224) and its near taxonomic relative Talaromyces stipitatus (ATCC10500).</title>
        <authorList>
            <person name="Nierman W.C."/>
            <person name="Fedorova-Abrams N.D."/>
            <person name="Andrianopoulos A."/>
        </authorList>
    </citation>
    <scope>NUCLEOTIDE SEQUENCE [LARGE SCALE GENOMIC DNA]</scope>
    <source>
        <strain evidence="10">ATCC 10500 / CBS 375.48 / QM 6759 / NRRL 1006</strain>
    </source>
</reference>
<protein>
    <submittedName>
        <fullName evidence="9">Uncharacterized protein</fullName>
    </submittedName>
</protein>
<dbReference type="InterPro" id="IPR001362">
    <property type="entry name" value="Glyco_hydro_32"/>
</dbReference>
<feature type="chain" id="PRO_5002875241" evidence="6">
    <location>
        <begin position="25"/>
        <end position="573"/>
    </location>
</feature>
<evidence type="ECO:0000256" key="4">
    <source>
        <dbReference type="ARBA" id="ARBA00023295"/>
    </source>
</evidence>
<keyword evidence="4 5" id="KW-0326">Glycosidase</keyword>
<dbReference type="Gene3D" id="2.60.120.560">
    <property type="entry name" value="Exo-inulinase, domain 1"/>
    <property type="match status" value="1"/>
</dbReference>
<dbReference type="PhylomeDB" id="B8MJN1"/>
<evidence type="ECO:0000256" key="3">
    <source>
        <dbReference type="ARBA" id="ARBA00022801"/>
    </source>
</evidence>
<organism evidence="9 10">
    <name type="scientific">Talaromyces stipitatus (strain ATCC 10500 / CBS 375.48 / QM 6759 / NRRL 1006)</name>
    <name type="common">Penicillium stipitatum</name>
    <dbReference type="NCBI Taxonomy" id="441959"/>
    <lineage>
        <taxon>Eukaryota</taxon>
        <taxon>Fungi</taxon>
        <taxon>Dikarya</taxon>
        <taxon>Ascomycota</taxon>
        <taxon>Pezizomycotina</taxon>
        <taxon>Eurotiomycetes</taxon>
        <taxon>Eurotiomycetidae</taxon>
        <taxon>Eurotiales</taxon>
        <taxon>Trichocomaceae</taxon>
        <taxon>Talaromyces</taxon>
        <taxon>Talaromyces sect. Talaromyces</taxon>
    </lineage>
</organism>
<dbReference type="Pfam" id="PF00251">
    <property type="entry name" value="Glyco_hydro_32N"/>
    <property type="match status" value="2"/>
</dbReference>
<dbReference type="GO" id="GO:0005737">
    <property type="term" value="C:cytoplasm"/>
    <property type="evidence" value="ECO:0007669"/>
    <property type="project" value="TreeGrafter"/>
</dbReference>
<dbReference type="Proteomes" id="UP000001745">
    <property type="component" value="Unassembled WGS sequence"/>
</dbReference>
<dbReference type="SMART" id="SM00640">
    <property type="entry name" value="Glyco_32"/>
    <property type="match status" value="1"/>
</dbReference>
<dbReference type="InterPro" id="IPR013189">
    <property type="entry name" value="Glyco_hydro_32_C"/>
</dbReference>
<dbReference type="SUPFAM" id="SSF49899">
    <property type="entry name" value="Concanavalin A-like lectins/glucanases"/>
    <property type="match status" value="1"/>
</dbReference>
<dbReference type="FunCoup" id="B8MJN1">
    <property type="interactions" value="436"/>
</dbReference>
<evidence type="ECO:0000256" key="2">
    <source>
        <dbReference type="ARBA" id="ARBA00022729"/>
    </source>
</evidence>
<evidence type="ECO:0000259" key="8">
    <source>
        <dbReference type="Pfam" id="PF08244"/>
    </source>
</evidence>
<dbReference type="PANTHER" id="PTHR42800">
    <property type="entry name" value="EXOINULINASE INUD (AFU_ORTHOLOGUE AFUA_5G00480)"/>
    <property type="match status" value="1"/>
</dbReference>
<keyword evidence="10" id="KW-1185">Reference proteome</keyword>
<keyword evidence="2 6" id="KW-0732">Signal</keyword>
<sequence>MKAMKFGMQLEVLLLGAFVFHVDAVQSKESFTEDLTHWKEQPVAFLARGYPNNSTEMFFSGNVVIDEHNTSGFGKGHAPWVAMYTSFYPSHQVLPSGKQVRDQQQAQSIAYSLDHGATWTTYDDGNPIILDPPSPYQDQYLDFRDPNIFWYEPIEKWVAISVSQNFISSSYIHPQSLKQWNLESEFGPFNAVGGNWECPNLFTLHVDGDDSKVEWVAIVGVNPGGPPGTYSWRWPSDGSIVFEDFEGNRSFADRGWVATGDLIGTSPVAGTLPGQNPVTGFLGNQLVNTFLNVDSTTGILTSPSFDISYNYINLLVGGGDNINQTAIRLKIDGNIVHATTGSNSEHLPGKTGIAVIEIIDLATGDWGHINVGEISFANSRATNDNANWLDWGPDFYAAQSYNGIPQYQRTIISWMNNWQYGAAIPTSPWRSAMAIPPSEDFSQHDSTTQQVFIDRTKSGDVSFDSTLASVYYAPLSPALNNTVTLHIFVDWSSVEVFGGQGQTTITTQIFPPKMPRMRSFSTGETTDNVQLRKSKVRPTWTSELKCMIEIVLCSPYAPKLDLGFSQSSFFPED</sequence>
<evidence type="ECO:0000259" key="7">
    <source>
        <dbReference type="Pfam" id="PF00251"/>
    </source>
</evidence>
<evidence type="ECO:0000313" key="9">
    <source>
        <dbReference type="EMBL" id="EED15730.1"/>
    </source>
</evidence>
<evidence type="ECO:0000256" key="6">
    <source>
        <dbReference type="SAM" id="SignalP"/>
    </source>
</evidence>
<dbReference type="InterPro" id="IPR013320">
    <property type="entry name" value="ConA-like_dom_sf"/>
</dbReference>
<dbReference type="Gene3D" id="2.115.10.20">
    <property type="entry name" value="Glycosyl hydrolase domain, family 43"/>
    <property type="match status" value="2"/>
</dbReference>
<dbReference type="EMBL" id="EQ962657">
    <property type="protein sequence ID" value="EED15730.1"/>
    <property type="molecule type" value="Genomic_DNA"/>
</dbReference>
<dbReference type="GO" id="GO:0005987">
    <property type="term" value="P:sucrose catabolic process"/>
    <property type="evidence" value="ECO:0007669"/>
    <property type="project" value="TreeGrafter"/>
</dbReference>
<dbReference type="PANTHER" id="PTHR42800:SF1">
    <property type="entry name" value="EXOINULINASE INUD (AFU_ORTHOLOGUE AFUA_5G00480)"/>
    <property type="match status" value="1"/>
</dbReference>
<feature type="domain" description="Glycosyl hydrolase family 32 N-terminal" evidence="7">
    <location>
        <begin position="31"/>
        <end position="226"/>
    </location>
</feature>
<accession>B8MJN1</accession>
<feature type="signal peptide" evidence="6">
    <location>
        <begin position="1"/>
        <end position="24"/>
    </location>
</feature>
<name>B8MJN1_TALSN</name>
<dbReference type="HOGENOM" id="CLU_001528_3_0_1"/>
<dbReference type="InterPro" id="IPR013148">
    <property type="entry name" value="Glyco_hydro_32_N"/>
</dbReference>
<dbReference type="VEuPathDB" id="FungiDB:TSTA_051670"/>
<dbReference type="STRING" id="441959.B8MJN1"/>